<organism evidence="2 3">
    <name type="scientific">Thalassospira xiamenensis</name>
    <dbReference type="NCBI Taxonomy" id="220697"/>
    <lineage>
        <taxon>Bacteria</taxon>
        <taxon>Pseudomonadati</taxon>
        <taxon>Pseudomonadota</taxon>
        <taxon>Alphaproteobacteria</taxon>
        <taxon>Rhodospirillales</taxon>
        <taxon>Thalassospiraceae</taxon>
        <taxon>Thalassospira</taxon>
    </lineage>
</organism>
<sequence length="133" mass="15367">MFYRAGNKSVERALSRFRDASEQYAPTRLNVKSSSNVDRIVLASVNVPFPQIISIPTIVGTFQSGIVEKHWHGHLQRFLEELPDRIKKEFYWKHDITQQQISHVEKLLRPDSRATNEIGGPHHDTVSHSRRTP</sequence>
<reference evidence="2 3" key="1">
    <citation type="submission" date="2017-08" db="EMBL/GenBank/DDBJ databases">
        <authorList>
            <person name="de Groot N.N."/>
        </authorList>
    </citation>
    <scope>NUCLEOTIDE SEQUENCE [LARGE SCALE GENOMIC DNA]</scope>
    <source>
        <strain evidence="2 3">USBA 78</strain>
    </source>
</reference>
<accession>A0A285U228</accession>
<proteinExistence type="predicted"/>
<feature type="compositionally biased region" description="Basic and acidic residues" evidence="1">
    <location>
        <begin position="110"/>
        <end position="127"/>
    </location>
</feature>
<dbReference type="Proteomes" id="UP000219068">
    <property type="component" value="Unassembled WGS sequence"/>
</dbReference>
<evidence type="ECO:0000313" key="3">
    <source>
        <dbReference type="Proteomes" id="UP000219068"/>
    </source>
</evidence>
<protein>
    <submittedName>
        <fullName evidence="2">Uncharacterized protein</fullName>
    </submittedName>
</protein>
<gene>
    <name evidence="2" type="ORF">SAMN05428964_10914</name>
</gene>
<name>A0A285U228_9PROT</name>
<dbReference type="RefSeq" id="WP_142994612.1">
    <property type="nucleotide sequence ID" value="NZ_OBMM01000009.1"/>
</dbReference>
<evidence type="ECO:0000313" key="2">
    <source>
        <dbReference type="EMBL" id="SOC30347.1"/>
    </source>
</evidence>
<dbReference type="EMBL" id="OBMM01000009">
    <property type="protein sequence ID" value="SOC30347.1"/>
    <property type="molecule type" value="Genomic_DNA"/>
</dbReference>
<feature type="region of interest" description="Disordered" evidence="1">
    <location>
        <begin position="110"/>
        <end position="133"/>
    </location>
</feature>
<dbReference type="AlphaFoldDB" id="A0A285U228"/>
<evidence type="ECO:0000256" key="1">
    <source>
        <dbReference type="SAM" id="MobiDB-lite"/>
    </source>
</evidence>